<dbReference type="GeneID" id="30680539"/>
<organism evidence="2 3">
    <name type="scientific">Ignicoccus islandicus DSM 13165</name>
    <dbReference type="NCBI Taxonomy" id="940295"/>
    <lineage>
        <taxon>Archaea</taxon>
        <taxon>Thermoproteota</taxon>
        <taxon>Thermoprotei</taxon>
        <taxon>Desulfurococcales</taxon>
        <taxon>Desulfurococcaceae</taxon>
        <taxon>Ignicoccus</taxon>
    </lineage>
</organism>
<dbReference type="OrthoDB" id="15051at2157"/>
<name>A0A0U2MB97_9CREN</name>
<dbReference type="GO" id="GO:0005737">
    <property type="term" value="C:cytoplasm"/>
    <property type="evidence" value="ECO:0007669"/>
    <property type="project" value="TreeGrafter"/>
</dbReference>
<dbReference type="EMBL" id="CP006867">
    <property type="protein sequence ID" value="ALU12621.1"/>
    <property type="molecule type" value="Genomic_DNA"/>
</dbReference>
<dbReference type="RefSeq" id="WP_075050063.1">
    <property type="nucleotide sequence ID" value="NZ_CP006867.1"/>
</dbReference>
<dbReference type="GO" id="GO:0043023">
    <property type="term" value="F:ribosomal large subunit binding"/>
    <property type="evidence" value="ECO:0007669"/>
    <property type="project" value="InterPro"/>
</dbReference>
<gene>
    <name evidence="2" type="ORF">EYM_05785</name>
</gene>
<proteinExistence type="predicted"/>
<evidence type="ECO:0000313" key="2">
    <source>
        <dbReference type="EMBL" id="ALU12621.1"/>
    </source>
</evidence>
<sequence length="352" mass="39338">MLKRFCYRCGAIESEDNPIINGLCLNCLLKEKTLVSVKANQKIIVCPVCGSYLIGSSWYPGSDDPDETIRWLAERVIEQSIAPVEPAREVEVVDLSVRKARGGKYVADVTVELDVVGKKVRQTVTVPLNVEKRVCPKCLMKSGGDYEATLQIRSERGYVTNDELRTAGEFFSKVNNGEDVVDLVDKKEGLDVLLASKEVARKTARLMRFNLGAKVIESYSVVGMKRDGRVRKRLTLSVRLPAIEPGDGLLVDKEPAILTSIGKGKFRVHLLHQNKEISIDVDHWWAMRKNGRIVYPHEKNLETAKVTGLDPLTIKLHDRDLIAEGPIGLTVGDEVYVINYKGVIYVLPKRAR</sequence>
<dbReference type="InterPro" id="IPR039768">
    <property type="entry name" value="Nmd3"/>
</dbReference>
<dbReference type="PANTHER" id="PTHR12746">
    <property type="entry name" value="NONSENSE-MEDIATED MRNA DECAY PROTEIN 3"/>
    <property type="match status" value="1"/>
</dbReference>
<evidence type="ECO:0000313" key="3">
    <source>
        <dbReference type="Proteomes" id="UP000060778"/>
    </source>
</evidence>
<evidence type="ECO:0000259" key="1">
    <source>
        <dbReference type="Pfam" id="PF04981"/>
    </source>
</evidence>
<accession>A0A0U2MB97</accession>
<dbReference type="PANTHER" id="PTHR12746:SF2">
    <property type="entry name" value="60S RIBOSOMAL EXPORT PROTEIN NMD3"/>
    <property type="match status" value="1"/>
</dbReference>
<dbReference type="Proteomes" id="UP000060778">
    <property type="component" value="Chromosome"/>
</dbReference>
<dbReference type="KEGG" id="iis:EYM_05785"/>
<reference evidence="2 3" key="1">
    <citation type="submission" date="2013-11" db="EMBL/GenBank/DDBJ databases">
        <title>Comparative genomics of Ignicoccus.</title>
        <authorList>
            <person name="Podar M."/>
        </authorList>
    </citation>
    <scope>NUCLEOTIDE SEQUENCE [LARGE SCALE GENOMIC DNA]</scope>
    <source>
        <strain evidence="2 3">DSM 13165</strain>
    </source>
</reference>
<dbReference type="Pfam" id="PF04981">
    <property type="entry name" value="NMD3"/>
    <property type="match status" value="1"/>
</dbReference>
<protein>
    <recommendedName>
        <fullName evidence="1">Nmd3 N-terminal domain-containing protein</fullName>
    </recommendedName>
</protein>
<dbReference type="STRING" id="940295.EYM_05785"/>
<dbReference type="InterPro" id="IPR007064">
    <property type="entry name" value="Nmd3_N"/>
</dbReference>
<feature type="domain" description="Nmd3 N-terminal" evidence="1">
    <location>
        <begin position="6"/>
        <end position="240"/>
    </location>
</feature>
<keyword evidence="3" id="KW-1185">Reference proteome</keyword>
<dbReference type="AlphaFoldDB" id="A0A0U2MB97"/>